<feature type="transmembrane region" description="Helical" evidence="1">
    <location>
        <begin position="78"/>
        <end position="96"/>
    </location>
</feature>
<organism evidence="2">
    <name type="scientific">marine sediment metagenome</name>
    <dbReference type="NCBI Taxonomy" id="412755"/>
    <lineage>
        <taxon>unclassified sequences</taxon>
        <taxon>metagenomes</taxon>
        <taxon>ecological metagenomes</taxon>
    </lineage>
</organism>
<reference evidence="2" key="1">
    <citation type="journal article" date="2015" name="Nature">
        <title>Complex archaea that bridge the gap between prokaryotes and eukaryotes.</title>
        <authorList>
            <person name="Spang A."/>
            <person name="Saw J.H."/>
            <person name="Jorgensen S.L."/>
            <person name="Zaremba-Niedzwiedzka K."/>
            <person name="Martijn J."/>
            <person name="Lind A.E."/>
            <person name="van Eijk R."/>
            <person name="Schleper C."/>
            <person name="Guy L."/>
            <person name="Ettema T.J."/>
        </authorList>
    </citation>
    <scope>NUCLEOTIDE SEQUENCE</scope>
</reference>
<accession>A0A0F9M2A2</accession>
<protein>
    <submittedName>
        <fullName evidence="2">Uncharacterized protein</fullName>
    </submittedName>
</protein>
<evidence type="ECO:0000313" key="2">
    <source>
        <dbReference type="EMBL" id="KKM93481.1"/>
    </source>
</evidence>
<proteinExistence type="predicted"/>
<keyword evidence="1" id="KW-0472">Membrane</keyword>
<gene>
    <name evidence="2" type="ORF">LCGC14_1207980</name>
</gene>
<evidence type="ECO:0000256" key="1">
    <source>
        <dbReference type="SAM" id="Phobius"/>
    </source>
</evidence>
<name>A0A0F9M2A2_9ZZZZ</name>
<sequence length="106" mass="12380">TDNETILLSGNQIMSECDYCGQENAEIEINNQFFHNECYSNFLKESERKKVSKCTGFILIVLSFWVVIGSLITGYFMLLNILATILLLTLFILWFWRSLTLNKRQE</sequence>
<feature type="transmembrane region" description="Helical" evidence="1">
    <location>
        <begin position="54"/>
        <end position="72"/>
    </location>
</feature>
<dbReference type="AlphaFoldDB" id="A0A0F9M2A2"/>
<dbReference type="EMBL" id="LAZR01006260">
    <property type="protein sequence ID" value="KKM93481.1"/>
    <property type="molecule type" value="Genomic_DNA"/>
</dbReference>
<keyword evidence="1" id="KW-1133">Transmembrane helix</keyword>
<feature type="non-terminal residue" evidence="2">
    <location>
        <position position="1"/>
    </location>
</feature>
<keyword evidence="1" id="KW-0812">Transmembrane</keyword>
<comment type="caution">
    <text evidence="2">The sequence shown here is derived from an EMBL/GenBank/DDBJ whole genome shotgun (WGS) entry which is preliminary data.</text>
</comment>